<proteinExistence type="predicted"/>
<dbReference type="GO" id="GO:0005634">
    <property type="term" value="C:nucleus"/>
    <property type="evidence" value="ECO:0007669"/>
    <property type="project" value="UniProtKB-SubCell"/>
</dbReference>
<comment type="subcellular location">
    <subcellularLocation>
        <location evidence="1">Nucleus</location>
    </subcellularLocation>
</comment>
<feature type="compositionally biased region" description="Polar residues" evidence="6">
    <location>
        <begin position="77"/>
        <end position="90"/>
    </location>
</feature>
<dbReference type="EMBL" id="CM007658">
    <property type="protein sequence ID" value="ONH91541.1"/>
    <property type="molecule type" value="Genomic_DNA"/>
</dbReference>
<evidence type="ECO:0000256" key="2">
    <source>
        <dbReference type="ARBA" id="ARBA00023015"/>
    </source>
</evidence>
<dbReference type="PANTHER" id="PTHR31391:SF135">
    <property type="entry name" value="B3 DOMAIN-CONTAINING PROTEIN OS01G0234100-LIKE ISOFORM X1"/>
    <property type="match status" value="1"/>
</dbReference>
<organism evidence="8 9">
    <name type="scientific">Prunus persica</name>
    <name type="common">Peach</name>
    <name type="synonym">Amygdalus persica</name>
    <dbReference type="NCBI Taxonomy" id="3760"/>
    <lineage>
        <taxon>Eukaryota</taxon>
        <taxon>Viridiplantae</taxon>
        <taxon>Streptophyta</taxon>
        <taxon>Embryophyta</taxon>
        <taxon>Tracheophyta</taxon>
        <taxon>Spermatophyta</taxon>
        <taxon>Magnoliopsida</taxon>
        <taxon>eudicotyledons</taxon>
        <taxon>Gunneridae</taxon>
        <taxon>Pentapetalae</taxon>
        <taxon>rosids</taxon>
        <taxon>fabids</taxon>
        <taxon>Rosales</taxon>
        <taxon>Rosaceae</taxon>
        <taxon>Amygdaloideae</taxon>
        <taxon>Amygdaleae</taxon>
        <taxon>Prunus</taxon>
    </lineage>
</organism>
<dbReference type="AlphaFoldDB" id="A0A251MWS0"/>
<dbReference type="SMR" id="A0A251MWS0"/>
<dbReference type="CDD" id="cd10017">
    <property type="entry name" value="B3_DNA"/>
    <property type="match status" value="1"/>
</dbReference>
<keyword evidence="4" id="KW-0804">Transcription</keyword>
<dbReference type="PANTHER" id="PTHR31391">
    <property type="entry name" value="B3 DOMAIN-CONTAINING PROTEIN OS11G0197600-RELATED"/>
    <property type="match status" value="1"/>
</dbReference>
<dbReference type="InterPro" id="IPR044837">
    <property type="entry name" value="REM16-like"/>
</dbReference>
<name>A0A251MWS0_PRUPE</name>
<reference evidence="8 9" key="1">
    <citation type="journal article" date="2013" name="Nat. Genet.">
        <title>The high-quality draft genome of peach (Prunus persica) identifies unique patterns of genetic diversity, domestication and genome evolution.</title>
        <authorList>
            <consortium name="International Peach Genome Initiative"/>
            <person name="Verde I."/>
            <person name="Abbott A.G."/>
            <person name="Scalabrin S."/>
            <person name="Jung S."/>
            <person name="Shu S."/>
            <person name="Marroni F."/>
            <person name="Zhebentyayeva T."/>
            <person name="Dettori M.T."/>
            <person name="Grimwood J."/>
            <person name="Cattonaro F."/>
            <person name="Zuccolo A."/>
            <person name="Rossini L."/>
            <person name="Jenkins J."/>
            <person name="Vendramin E."/>
            <person name="Meisel L.A."/>
            <person name="Decroocq V."/>
            <person name="Sosinski B."/>
            <person name="Prochnik S."/>
            <person name="Mitros T."/>
            <person name="Policriti A."/>
            <person name="Cipriani G."/>
            <person name="Dondini L."/>
            <person name="Ficklin S."/>
            <person name="Goodstein D.M."/>
            <person name="Xuan P."/>
            <person name="Del Fabbro C."/>
            <person name="Aramini V."/>
            <person name="Copetti D."/>
            <person name="Gonzalez S."/>
            <person name="Horner D.S."/>
            <person name="Falchi R."/>
            <person name="Lucas S."/>
            <person name="Mica E."/>
            <person name="Maldonado J."/>
            <person name="Lazzari B."/>
            <person name="Bielenberg D."/>
            <person name="Pirona R."/>
            <person name="Miculan M."/>
            <person name="Barakat A."/>
            <person name="Testolin R."/>
            <person name="Stella A."/>
            <person name="Tartarini S."/>
            <person name="Tonutti P."/>
            <person name="Arus P."/>
            <person name="Orellana A."/>
            <person name="Wells C."/>
            <person name="Main D."/>
            <person name="Vizzotto G."/>
            <person name="Silva H."/>
            <person name="Salamini F."/>
            <person name="Schmutz J."/>
            <person name="Morgante M."/>
            <person name="Rokhsar D.S."/>
        </authorList>
    </citation>
    <scope>NUCLEOTIDE SEQUENCE [LARGE SCALE GENOMIC DNA]</scope>
    <source>
        <strain evidence="9">cv. Nemared</strain>
    </source>
</reference>
<feature type="region of interest" description="Disordered" evidence="6">
    <location>
        <begin position="18"/>
        <end position="108"/>
    </location>
</feature>
<dbReference type="Gramene" id="ONH91541">
    <property type="protein sequence ID" value="ONH91541"/>
    <property type="gene ID" value="PRUPE_8G122500"/>
</dbReference>
<evidence type="ECO:0000256" key="1">
    <source>
        <dbReference type="ARBA" id="ARBA00004123"/>
    </source>
</evidence>
<dbReference type="PROSITE" id="PS50863">
    <property type="entry name" value="B3"/>
    <property type="match status" value="1"/>
</dbReference>
<protein>
    <recommendedName>
        <fullName evidence="7">TF-B3 domain-containing protein</fullName>
    </recommendedName>
</protein>
<evidence type="ECO:0000313" key="8">
    <source>
        <dbReference type="EMBL" id="ONH91541.1"/>
    </source>
</evidence>
<dbReference type="Proteomes" id="UP000006882">
    <property type="component" value="Chromosome G8"/>
</dbReference>
<dbReference type="SUPFAM" id="SSF101936">
    <property type="entry name" value="DNA-binding pseudobarrel domain"/>
    <property type="match status" value="1"/>
</dbReference>
<sequence length="450" mass="51547">MAMTHEWKHSKNFMLTMNVKEEELSDPEYVPQENEEEEEEEEEDYLSVSQFSLRSRRRTHHSSLSVKPREPWKTKKNVLNTRRSPLSPTHMTKRKVPGDPRKHGGCKRKRTMFDNFNEHEKSSASTQVEEIQAILGAEYPIVIKSMIHSNVSSWNCLTLPKQFCHLHLPLHNTTLTLEVESGEKYRIIFLAGKRILSAGWKKFCTAHKLRVGDLLVLRLVRPLKFKVYIMGRHNLAEVDAAFSLLKLNACAKHEVLEENHPKPLSSDVCQGNIRKTSLMLDTKPELIDNQTEEDNEEFGSKFPGGIRYPVPAADFEDVISIENFTILVNGVTIDSWLSKQLRTNYYDLCCSRGSFLHDHLLKSINSKLAAEIITETTNIANAIRARKLSASHTDYEMWEKTLNAFELLGMDVGFLNAQLERLLSPSFRSEEAVELKRIEAKVEQICAGGR</sequence>
<keyword evidence="9" id="KW-1185">Reference proteome</keyword>
<dbReference type="InterPro" id="IPR015300">
    <property type="entry name" value="DNA-bd_pseudobarrel_sf"/>
</dbReference>
<evidence type="ECO:0000256" key="4">
    <source>
        <dbReference type="ARBA" id="ARBA00023163"/>
    </source>
</evidence>
<dbReference type="GO" id="GO:0003677">
    <property type="term" value="F:DNA binding"/>
    <property type="evidence" value="ECO:0007669"/>
    <property type="project" value="UniProtKB-KW"/>
</dbReference>
<dbReference type="STRING" id="3760.A0A251MWS0"/>
<evidence type="ECO:0000313" key="9">
    <source>
        <dbReference type="Proteomes" id="UP000006882"/>
    </source>
</evidence>
<dbReference type="OrthoDB" id="1160431at2759"/>
<dbReference type="SMART" id="SM01019">
    <property type="entry name" value="B3"/>
    <property type="match status" value="1"/>
</dbReference>
<dbReference type="Gene3D" id="2.40.330.10">
    <property type="entry name" value="DNA-binding pseudobarrel domain"/>
    <property type="match status" value="1"/>
</dbReference>
<dbReference type="InterPro" id="IPR003340">
    <property type="entry name" value="B3_DNA-bd"/>
</dbReference>
<feature type="domain" description="TF-B3" evidence="7">
    <location>
        <begin position="142"/>
        <end position="233"/>
    </location>
</feature>
<evidence type="ECO:0000256" key="6">
    <source>
        <dbReference type="SAM" id="MobiDB-lite"/>
    </source>
</evidence>
<feature type="compositionally biased region" description="Acidic residues" evidence="6">
    <location>
        <begin position="33"/>
        <end position="45"/>
    </location>
</feature>
<keyword evidence="3" id="KW-0238">DNA-binding</keyword>
<dbReference type="Pfam" id="PF02362">
    <property type="entry name" value="B3"/>
    <property type="match status" value="1"/>
</dbReference>
<evidence type="ECO:0000256" key="3">
    <source>
        <dbReference type="ARBA" id="ARBA00023125"/>
    </source>
</evidence>
<gene>
    <name evidence="8" type="ORF">PRUPE_8G122500</name>
</gene>
<accession>A0A251MWS0</accession>
<keyword evidence="2" id="KW-0805">Transcription regulation</keyword>
<evidence type="ECO:0000259" key="7">
    <source>
        <dbReference type="PROSITE" id="PS50863"/>
    </source>
</evidence>
<keyword evidence="5" id="KW-0539">Nucleus</keyword>
<evidence type="ECO:0000256" key="5">
    <source>
        <dbReference type="ARBA" id="ARBA00023242"/>
    </source>
</evidence>